<protein>
    <submittedName>
        <fullName evidence="6">Sugar isomerase (SIS)</fullName>
    </submittedName>
</protein>
<dbReference type="AlphaFoldDB" id="E8THP2"/>
<name>E8THP2_MESCW</name>
<keyword evidence="2" id="KW-0238">DNA-binding</keyword>
<evidence type="ECO:0000313" key="7">
    <source>
        <dbReference type="Proteomes" id="UP000007471"/>
    </source>
</evidence>
<dbReference type="Gene3D" id="1.10.10.10">
    <property type="entry name" value="Winged helix-like DNA-binding domain superfamily/Winged helix DNA-binding domain"/>
    <property type="match status" value="1"/>
</dbReference>
<gene>
    <name evidence="6" type="ordered locus">Mesci_5753</name>
</gene>
<keyword evidence="6" id="KW-0413">Isomerase</keyword>
<dbReference type="Gene3D" id="3.40.50.10490">
    <property type="entry name" value="Glucose-6-phosphate isomerase like protein, domain 1"/>
    <property type="match status" value="1"/>
</dbReference>
<feature type="domain" description="HTH rpiR-type" evidence="4">
    <location>
        <begin position="13"/>
        <end position="89"/>
    </location>
</feature>
<evidence type="ECO:0000256" key="3">
    <source>
        <dbReference type="ARBA" id="ARBA00023163"/>
    </source>
</evidence>
<dbReference type="GO" id="GO:0097367">
    <property type="term" value="F:carbohydrate derivative binding"/>
    <property type="evidence" value="ECO:0007669"/>
    <property type="project" value="InterPro"/>
</dbReference>
<dbReference type="SUPFAM" id="SSF53697">
    <property type="entry name" value="SIS domain"/>
    <property type="match status" value="1"/>
</dbReference>
<dbReference type="RefSeq" id="WP_013533453.1">
    <property type="nucleotide sequence ID" value="NC_014923.1"/>
</dbReference>
<dbReference type="PROSITE" id="PS51464">
    <property type="entry name" value="SIS"/>
    <property type="match status" value="1"/>
</dbReference>
<dbReference type="InterPro" id="IPR009057">
    <property type="entry name" value="Homeodomain-like_sf"/>
</dbReference>
<dbReference type="InterPro" id="IPR000281">
    <property type="entry name" value="HTH_RpiR"/>
</dbReference>
<proteinExistence type="predicted"/>
<dbReference type="GO" id="GO:0016853">
    <property type="term" value="F:isomerase activity"/>
    <property type="evidence" value="ECO:0007669"/>
    <property type="project" value="UniProtKB-KW"/>
</dbReference>
<evidence type="ECO:0000256" key="2">
    <source>
        <dbReference type="ARBA" id="ARBA00023125"/>
    </source>
</evidence>
<dbReference type="CDD" id="cd05013">
    <property type="entry name" value="SIS_RpiR"/>
    <property type="match status" value="1"/>
</dbReference>
<dbReference type="GO" id="GO:1901135">
    <property type="term" value="P:carbohydrate derivative metabolic process"/>
    <property type="evidence" value="ECO:0007669"/>
    <property type="project" value="InterPro"/>
</dbReference>
<dbReference type="eggNOG" id="COG1737">
    <property type="taxonomic scope" value="Bacteria"/>
</dbReference>
<dbReference type="GO" id="GO:0003677">
    <property type="term" value="F:DNA binding"/>
    <property type="evidence" value="ECO:0007669"/>
    <property type="project" value="UniProtKB-KW"/>
</dbReference>
<dbReference type="HOGENOM" id="CLU_055769_1_3_5"/>
<dbReference type="PATRIC" id="fig|765698.3.peg.6264"/>
<keyword evidence="1" id="KW-0805">Transcription regulation</keyword>
<organism evidence="6 7">
    <name type="scientific">Mesorhizobium ciceri biovar biserrulae (strain HAMBI 2942 / LMG 23838 / WSM1271)</name>
    <dbReference type="NCBI Taxonomy" id="765698"/>
    <lineage>
        <taxon>Bacteria</taxon>
        <taxon>Pseudomonadati</taxon>
        <taxon>Pseudomonadota</taxon>
        <taxon>Alphaproteobacteria</taxon>
        <taxon>Hyphomicrobiales</taxon>
        <taxon>Phyllobacteriaceae</taxon>
        <taxon>Mesorhizobium</taxon>
    </lineage>
</organism>
<evidence type="ECO:0000259" key="4">
    <source>
        <dbReference type="PROSITE" id="PS51071"/>
    </source>
</evidence>
<evidence type="ECO:0000313" key="6">
    <source>
        <dbReference type="EMBL" id="ADV14804.1"/>
    </source>
</evidence>
<reference evidence="7" key="1">
    <citation type="submission" date="2011-01" db="EMBL/GenBank/DDBJ databases">
        <title>Complete sequence of chromosome of Mesorhizobium ciceri bv. biserrulae WSM1271.</title>
        <authorList>
            <person name="Lucas S."/>
            <person name="Copeland A."/>
            <person name="Lapidus A."/>
            <person name="Cheng J.-F."/>
            <person name="Goodwin L."/>
            <person name="Pitluck S."/>
            <person name="Teshima H."/>
            <person name="Detter J.C."/>
            <person name="Han C."/>
            <person name="Tapia R."/>
            <person name="Land M."/>
            <person name="Hauser L."/>
            <person name="Kyrpides N."/>
            <person name="Ivanova N."/>
            <person name="Nandasena K."/>
            <person name="Reeve W.G."/>
            <person name="Howieson J.G."/>
            <person name="O'Hara G."/>
            <person name="Tiwari R.P."/>
            <person name="Woyke T."/>
        </authorList>
    </citation>
    <scope>NUCLEOTIDE SEQUENCE [LARGE SCALE GENOMIC DNA]</scope>
    <source>
        <strain evidence="7">HAMBI 2942 / LMG 23838 / WSM1271</strain>
    </source>
</reference>
<dbReference type="EMBL" id="CP002447">
    <property type="protein sequence ID" value="ADV14804.1"/>
    <property type="molecule type" value="Genomic_DNA"/>
</dbReference>
<dbReference type="Pfam" id="PF01418">
    <property type="entry name" value="HTH_6"/>
    <property type="match status" value="1"/>
</dbReference>
<sequence>MKRMNVPSERSAAAVLEEIRGRLISFTPELHKAATHVLENSNLISITSIRNMAQGADIKPNTLVRMARALGFEGYEDFRRPFREQVMRGRDDFPDRARWLQSLSKGGKLASLYSQMASTSIENIEGLFTGTSATEIKKLADAIVSARMTYVLGVGFASSIARNFAYLASMAVGGVVAIPREGSLPIDGLVHAEKGDILVAMTFKPYRREIIEAVEVARSYGLKVVGISDSPASPILVRADQRFVIPTNTPQFFPSTVAVTALFETIMAFVVAEAKTGAVNNIERFHQRRHDLGIYWKDEQR</sequence>
<dbReference type="Proteomes" id="UP000007471">
    <property type="component" value="Chromosome"/>
</dbReference>
<dbReference type="Pfam" id="PF01380">
    <property type="entry name" value="SIS"/>
    <property type="match status" value="1"/>
</dbReference>
<dbReference type="PANTHER" id="PTHR30514">
    <property type="entry name" value="GLUCOKINASE"/>
    <property type="match status" value="1"/>
</dbReference>
<dbReference type="GeneID" id="90993022"/>
<dbReference type="PROSITE" id="PS51071">
    <property type="entry name" value="HTH_RPIR"/>
    <property type="match status" value="1"/>
</dbReference>
<evidence type="ECO:0000256" key="1">
    <source>
        <dbReference type="ARBA" id="ARBA00023015"/>
    </source>
</evidence>
<dbReference type="InterPro" id="IPR036388">
    <property type="entry name" value="WH-like_DNA-bd_sf"/>
</dbReference>
<dbReference type="OrthoDB" id="9814676at2"/>
<dbReference type="STRING" id="765698.Mesci_5753"/>
<keyword evidence="3" id="KW-0804">Transcription</keyword>
<dbReference type="GO" id="GO:0003700">
    <property type="term" value="F:DNA-binding transcription factor activity"/>
    <property type="evidence" value="ECO:0007669"/>
    <property type="project" value="InterPro"/>
</dbReference>
<dbReference type="InterPro" id="IPR001347">
    <property type="entry name" value="SIS_dom"/>
</dbReference>
<dbReference type="InterPro" id="IPR046348">
    <property type="entry name" value="SIS_dom_sf"/>
</dbReference>
<feature type="domain" description="SIS" evidence="5">
    <location>
        <begin position="139"/>
        <end position="282"/>
    </location>
</feature>
<dbReference type="PANTHER" id="PTHR30514:SF18">
    <property type="entry name" value="RPIR-FAMILY TRANSCRIPTIONAL REGULATOR"/>
    <property type="match status" value="1"/>
</dbReference>
<accession>E8THP2</accession>
<dbReference type="InterPro" id="IPR047640">
    <property type="entry name" value="RpiR-like"/>
</dbReference>
<dbReference type="SUPFAM" id="SSF46689">
    <property type="entry name" value="Homeodomain-like"/>
    <property type="match status" value="1"/>
</dbReference>
<evidence type="ECO:0000259" key="5">
    <source>
        <dbReference type="PROSITE" id="PS51464"/>
    </source>
</evidence>
<dbReference type="InterPro" id="IPR035472">
    <property type="entry name" value="RpiR-like_SIS"/>
</dbReference>
<dbReference type="KEGG" id="mci:Mesci_5753"/>